<protein>
    <recommendedName>
        <fullName evidence="5">Queuine tRNA-ribosyltransferase accessory subunit 2</fullName>
    </recommendedName>
    <alternativeName>
        <fullName evidence="5">Queuine tRNA-ribosyltransferase domain-containing protein 1</fullName>
    </alternativeName>
</protein>
<evidence type="ECO:0000256" key="1">
    <source>
        <dbReference type="ARBA" id="ARBA00022490"/>
    </source>
</evidence>
<reference evidence="7 8" key="1">
    <citation type="journal article" date="2016" name="Genome Biol. Evol.">
        <title>Divergent and convergent evolution of fungal pathogenicity.</title>
        <authorList>
            <person name="Shang Y."/>
            <person name="Xiao G."/>
            <person name="Zheng P."/>
            <person name="Cen K."/>
            <person name="Zhan S."/>
            <person name="Wang C."/>
        </authorList>
    </citation>
    <scope>NUCLEOTIDE SEQUENCE [LARGE SCALE GENOMIC DNA]</scope>
    <source>
        <strain evidence="7 8">RCEF 2490</strain>
    </source>
</reference>
<dbReference type="InterPro" id="IPR036511">
    <property type="entry name" value="TGT-like_sf"/>
</dbReference>
<dbReference type="PANTHER" id="PTHR46064:SF1">
    <property type="entry name" value="QUEUINE TRNA-RIBOSYLTRANSFERASE ACCESSORY SUBUNIT 2"/>
    <property type="match status" value="1"/>
</dbReference>
<feature type="binding site" evidence="5">
    <location>
        <position position="371"/>
    </location>
    <ligand>
        <name>Zn(2+)</name>
        <dbReference type="ChEBI" id="CHEBI:29105"/>
    </ligand>
</feature>
<dbReference type="InterPro" id="IPR050852">
    <property type="entry name" value="Queuine_tRNA-ribosyltrfase"/>
</dbReference>
<comment type="subcellular location">
    <subcellularLocation>
        <location evidence="5">Cytoplasm</location>
    </subcellularLocation>
</comment>
<comment type="subunit">
    <text evidence="5">Heterodimer of a catalytic subunit and an accessory subunit.</text>
</comment>
<accession>A0A162IRD8</accession>
<evidence type="ECO:0000256" key="5">
    <source>
        <dbReference type="HAMAP-Rule" id="MF_03043"/>
    </source>
</evidence>
<gene>
    <name evidence="7" type="ORF">AAL_03446</name>
</gene>
<evidence type="ECO:0000313" key="7">
    <source>
        <dbReference type="EMBL" id="KZZ97482.1"/>
    </source>
</evidence>
<dbReference type="GO" id="GO:0005737">
    <property type="term" value="C:cytoplasm"/>
    <property type="evidence" value="ECO:0007669"/>
    <property type="project" value="UniProtKB-SubCell"/>
</dbReference>
<evidence type="ECO:0000256" key="4">
    <source>
        <dbReference type="ARBA" id="ARBA00022833"/>
    </source>
</evidence>
<dbReference type="PANTHER" id="PTHR46064">
    <property type="entry name" value="QUEUINE TRNA-RIBOSYLTRANSFERASE ACCESSORY SUBUNIT 2"/>
    <property type="match status" value="1"/>
</dbReference>
<dbReference type="GO" id="GO:0046872">
    <property type="term" value="F:metal ion binding"/>
    <property type="evidence" value="ECO:0007669"/>
    <property type="project" value="UniProtKB-KW"/>
</dbReference>
<keyword evidence="4 5" id="KW-0862">Zinc</keyword>
<proteinExistence type="inferred from homology"/>
<dbReference type="Pfam" id="PF01702">
    <property type="entry name" value="TGT"/>
    <property type="match status" value="1"/>
</dbReference>
<keyword evidence="3 5" id="KW-0479">Metal-binding</keyword>
<dbReference type="InterPro" id="IPR002616">
    <property type="entry name" value="tRNA_ribo_trans-like"/>
</dbReference>
<organism evidence="7 8">
    <name type="scientific">Moelleriella libera RCEF 2490</name>
    <dbReference type="NCBI Taxonomy" id="1081109"/>
    <lineage>
        <taxon>Eukaryota</taxon>
        <taxon>Fungi</taxon>
        <taxon>Dikarya</taxon>
        <taxon>Ascomycota</taxon>
        <taxon>Pezizomycotina</taxon>
        <taxon>Sordariomycetes</taxon>
        <taxon>Hypocreomycetidae</taxon>
        <taxon>Hypocreales</taxon>
        <taxon>Clavicipitaceae</taxon>
        <taxon>Moelleriella</taxon>
    </lineage>
</organism>
<dbReference type="NCBIfam" id="TIGR00449">
    <property type="entry name" value="tgt_general"/>
    <property type="match status" value="1"/>
</dbReference>
<evidence type="ECO:0000256" key="2">
    <source>
        <dbReference type="ARBA" id="ARBA00022694"/>
    </source>
</evidence>
<evidence type="ECO:0000256" key="3">
    <source>
        <dbReference type="ARBA" id="ARBA00022723"/>
    </source>
</evidence>
<dbReference type="Gene3D" id="3.20.20.105">
    <property type="entry name" value="Queuine tRNA-ribosyltransferase-like"/>
    <property type="match status" value="1"/>
</dbReference>
<dbReference type="STRING" id="1081109.A0A162IRD8"/>
<keyword evidence="8" id="KW-1185">Reference proteome</keyword>
<evidence type="ECO:0000313" key="8">
    <source>
        <dbReference type="Proteomes" id="UP000078544"/>
    </source>
</evidence>
<keyword evidence="2 5" id="KW-0819">tRNA processing</keyword>
<feature type="domain" description="tRNA-guanine(15) transglycosylase-like" evidence="6">
    <location>
        <begin position="31"/>
        <end position="391"/>
    </location>
</feature>
<evidence type="ECO:0000259" key="6">
    <source>
        <dbReference type="Pfam" id="PF01702"/>
    </source>
</evidence>
<dbReference type="InterPro" id="IPR028592">
    <property type="entry name" value="QTRTD1"/>
</dbReference>
<dbReference type="EMBL" id="AZGY01000006">
    <property type="protein sequence ID" value="KZZ97482.1"/>
    <property type="molecule type" value="Genomic_DNA"/>
</dbReference>
<feature type="binding site" evidence="5">
    <location>
        <position position="345"/>
    </location>
    <ligand>
        <name>Zn(2+)</name>
        <dbReference type="ChEBI" id="CHEBI:29105"/>
    </ligand>
</feature>
<comment type="similarity">
    <text evidence="5">Belongs to the queuine tRNA-ribosyltransferase family. QTRT2 subfamily.</text>
</comment>
<dbReference type="Proteomes" id="UP000078544">
    <property type="component" value="Unassembled WGS sequence"/>
</dbReference>
<dbReference type="GO" id="GO:0008479">
    <property type="term" value="F:tRNA-guanosine(34) queuine transglycosylase activity"/>
    <property type="evidence" value="ECO:0007669"/>
    <property type="project" value="UniProtKB-UniRule"/>
</dbReference>
<dbReference type="SUPFAM" id="SSF51713">
    <property type="entry name" value="tRNA-guanine transglycosylase"/>
    <property type="match status" value="1"/>
</dbReference>
<keyword evidence="1 5" id="KW-0963">Cytoplasm</keyword>
<comment type="caution">
    <text evidence="7">The sequence shown here is derived from an EMBL/GenBank/DDBJ whole genome shotgun (WGS) entry which is preliminary data.</text>
</comment>
<dbReference type="GO" id="GO:0006400">
    <property type="term" value="P:tRNA modification"/>
    <property type="evidence" value="ECO:0007669"/>
    <property type="project" value="InterPro"/>
</dbReference>
<dbReference type="OrthoDB" id="27601at2759"/>
<comment type="cofactor">
    <cofactor evidence="5">
        <name>Zn(2+)</name>
        <dbReference type="ChEBI" id="CHEBI:29105"/>
    </cofactor>
    <text evidence="5">Binds 1 zinc ion per subunit.</text>
</comment>
<name>A0A162IRD8_9HYPO</name>
<feature type="binding site" evidence="5">
    <location>
        <position position="340"/>
    </location>
    <ligand>
        <name>Zn(2+)</name>
        <dbReference type="ChEBI" id="CHEBI:29105"/>
    </ligand>
</feature>
<dbReference type="HAMAP" id="MF_03043">
    <property type="entry name" value="QTRT2"/>
    <property type="match status" value="1"/>
</dbReference>
<comment type="function">
    <text evidence="5">Non-catalytic subunit of the queuine tRNA-ribosyltransferase (TGT) that catalyzes the base-exchange of a guanine (G) residue with queuine (Q) at position 34 (anticodon wobble position) in tRNAs with GU(N) anticodons (tRNA-Asp, -Asn, -His and -Tyr), resulting in the hypermodified nucleoside queuosine (7-(((4,5-cis-dihydroxy-2-cyclopenten-1-yl)amino)methyl)-7-deazaguanosine).</text>
</comment>
<feature type="binding site" evidence="5">
    <location>
        <position position="342"/>
    </location>
    <ligand>
        <name>Zn(2+)</name>
        <dbReference type="ChEBI" id="CHEBI:29105"/>
    </ligand>
</feature>
<sequence>MMEGTRDEAASQMFGRSVFEILAPALADGCAARLGRLSFAQRKPIETPSYIAITSRGAVPHLTPDNVARHTSFNAAYMALEDFIERKQPPIYTAPRCHGSGRLQSFTATPSDRTIVLGARRCPPIVTPMGNGAKYVTLFTSTGFANVKVSQYAAAVHDLQPDIVIPLSDSFHTSTTPASRKLVKMVGRTEEWLDDFLRQLESEGHREEATSSVFAPLLPVELPLQWEYVRHLAEDVREKLSGLAVYNASLMPELKAYEPLASLPKLSFDLPKSPQDILRQIALGVDILALPFVNSASDAGVALTFSFPPTPTEAETPRPLGINMWSAEHRMAVTPLLKDCSCYACTNHHRAYVQHLLNAKEMLGWNLLQIHNHHVVEKFFEGVRGELQKGTQAFTDGCEGFAAAYVAELPQGTGDRPRARGYHYKSEAGQEKINKAAWVADFQDKILGEETAAVSL</sequence>
<dbReference type="AlphaFoldDB" id="A0A162IRD8"/>